<reference evidence="3 4" key="2">
    <citation type="journal article" date="2017" name="Sci. Rep.">
        <title>Ant-infecting Ophiocordyceps genomes reveal a high diversity of potential behavioral manipulation genes and a possible major role for enterotoxins.</title>
        <authorList>
            <person name="de Bekker C."/>
            <person name="Ohm R.A."/>
            <person name="Evans H.C."/>
            <person name="Brachmann A."/>
            <person name="Hughes D.P."/>
        </authorList>
    </citation>
    <scope>NUCLEOTIDE SEQUENCE [LARGE SCALE GENOMIC DNA]</scope>
    <source>
        <strain evidence="3 4">SC16a</strain>
    </source>
</reference>
<keyword evidence="4" id="KW-1185">Reference proteome</keyword>
<dbReference type="AlphaFoldDB" id="A0A2A9PKT4"/>
<protein>
    <submittedName>
        <fullName evidence="3">Uncharacterized protein</fullName>
    </submittedName>
</protein>
<keyword evidence="2" id="KW-0732">Signal</keyword>
<evidence type="ECO:0000256" key="2">
    <source>
        <dbReference type="SAM" id="SignalP"/>
    </source>
</evidence>
<reference evidence="3 4" key="1">
    <citation type="journal article" date="2015" name="BMC Genomics">
        <title>Gene expression during zombie ant biting behavior reflects the complexity underlying fungal parasitic behavioral manipulation.</title>
        <authorList>
            <person name="de Bekker C."/>
            <person name="Ohm R.A."/>
            <person name="Loreto R.G."/>
            <person name="Sebastian A."/>
            <person name="Albert I."/>
            <person name="Merrow M."/>
            <person name="Brachmann A."/>
            <person name="Hughes D.P."/>
        </authorList>
    </citation>
    <scope>NUCLEOTIDE SEQUENCE [LARGE SCALE GENOMIC DNA]</scope>
    <source>
        <strain evidence="3 4">SC16a</strain>
    </source>
</reference>
<feature type="chain" id="PRO_5013083565" evidence="2">
    <location>
        <begin position="16"/>
        <end position="153"/>
    </location>
</feature>
<sequence length="153" mass="15708">MKLLAALVLASVAMAAKPSYGDGGEGGGKMMCKPEGAECAVGLGPGKSSGCCAGLTCKSTRGVLGGGRCTSNGGGGSGGDGGAYKKDDKDDKGDAYKKDDKDDKGDAYKKDDKDDKDDNGGDKDESGPELPHRLPGEWMLPRPHLRVGWNVSR</sequence>
<feature type="signal peptide" evidence="2">
    <location>
        <begin position="1"/>
        <end position="15"/>
    </location>
</feature>
<proteinExistence type="predicted"/>
<accession>A0A2A9PKT4</accession>
<feature type="compositionally biased region" description="Basic and acidic residues" evidence="1">
    <location>
        <begin position="83"/>
        <end position="135"/>
    </location>
</feature>
<name>A0A2A9PKT4_OPHUN</name>
<dbReference type="EMBL" id="LAZP02000062">
    <property type="protein sequence ID" value="PFH61641.1"/>
    <property type="molecule type" value="Genomic_DNA"/>
</dbReference>
<gene>
    <name evidence="3" type="ORF">XA68_16816</name>
</gene>
<evidence type="ECO:0000256" key="1">
    <source>
        <dbReference type="SAM" id="MobiDB-lite"/>
    </source>
</evidence>
<feature type="compositionally biased region" description="Gly residues" evidence="1">
    <location>
        <begin position="63"/>
        <end position="82"/>
    </location>
</feature>
<feature type="region of interest" description="Disordered" evidence="1">
    <location>
        <begin position="60"/>
        <end position="140"/>
    </location>
</feature>
<evidence type="ECO:0000313" key="3">
    <source>
        <dbReference type="EMBL" id="PFH61641.1"/>
    </source>
</evidence>
<comment type="caution">
    <text evidence="3">The sequence shown here is derived from an EMBL/GenBank/DDBJ whole genome shotgun (WGS) entry which is preliminary data.</text>
</comment>
<dbReference type="Proteomes" id="UP000037136">
    <property type="component" value="Unassembled WGS sequence"/>
</dbReference>
<evidence type="ECO:0000313" key="4">
    <source>
        <dbReference type="Proteomes" id="UP000037136"/>
    </source>
</evidence>
<organism evidence="3 4">
    <name type="scientific">Ophiocordyceps unilateralis</name>
    <name type="common">Zombie-ant fungus</name>
    <name type="synonym">Torrubia unilateralis</name>
    <dbReference type="NCBI Taxonomy" id="268505"/>
    <lineage>
        <taxon>Eukaryota</taxon>
        <taxon>Fungi</taxon>
        <taxon>Dikarya</taxon>
        <taxon>Ascomycota</taxon>
        <taxon>Pezizomycotina</taxon>
        <taxon>Sordariomycetes</taxon>
        <taxon>Hypocreomycetidae</taxon>
        <taxon>Hypocreales</taxon>
        <taxon>Ophiocordycipitaceae</taxon>
        <taxon>Ophiocordyceps</taxon>
    </lineage>
</organism>